<keyword evidence="3" id="KW-1185">Reference proteome</keyword>
<dbReference type="EMBL" id="JACHJY010000009">
    <property type="protein sequence ID" value="MBB4984967.1"/>
    <property type="molecule type" value="Genomic_DNA"/>
</dbReference>
<feature type="region of interest" description="Disordered" evidence="1">
    <location>
        <begin position="1"/>
        <end position="20"/>
    </location>
</feature>
<gene>
    <name evidence="2" type="ORF">GGE06_005917</name>
</gene>
<dbReference type="AlphaFoldDB" id="A0A7W7U4M4"/>
<evidence type="ECO:0000313" key="3">
    <source>
        <dbReference type="Proteomes" id="UP000582643"/>
    </source>
</evidence>
<protein>
    <submittedName>
        <fullName evidence="2">Uncharacterized protein</fullName>
    </submittedName>
</protein>
<dbReference type="Proteomes" id="UP000582643">
    <property type="component" value="Unassembled WGS sequence"/>
</dbReference>
<evidence type="ECO:0000256" key="1">
    <source>
        <dbReference type="SAM" id="MobiDB-lite"/>
    </source>
</evidence>
<dbReference type="RefSeq" id="WP_184932197.1">
    <property type="nucleotide sequence ID" value="NZ_JACHJY010000009.1"/>
</dbReference>
<name>A0A7W7U4M4_9ACTN</name>
<accession>A0A7W7U4M4</accession>
<proteinExistence type="predicted"/>
<sequence length="113" mass="12635">MTTPIQPALDGTVPEQSARRQRAEDYETWLAQVWPKYIDAAATGRTFTCFEIADEHKLPEPPDSAHHWGRLMTLLKDEGYIRTAGWACSDRPTVNHSGVRTWKGTAAARRAAA</sequence>
<evidence type="ECO:0000313" key="2">
    <source>
        <dbReference type="EMBL" id="MBB4984967.1"/>
    </source>
</evidence>
<reference evidence="2 3" key="1">
    <citation type="submission" date="2020-08" db="EMBL/GenBank/DDBJ databases">
        <title>Genomic Encyclopedia of Type Strains, Phase III (KMG-III): the genomes of soil and plant-associated and newly described type strains.</title>
        <authorList>
            <person name="Whitman W."/>
        </authorList>
    </citation>
    <scope>NUCLEOTIDE SEQUENCE [LARGE SCALE GENOMIC DNA]</scope>
    <source>
        <strain evidence="2 3">SFB5A</strain>
    </source>
</reference>
<organism evidence="2 3">
    <name type="scientific">Streptomyces nymphaeiformis</name>
    <dbReference type="NCBI Taxonomy" id="2663842"/>
    <lineage>
        <taxon>Bacteria</taxon>
        <taxon>Bacillati</taxon>
        <taxon>Actinomycetota</taxon>
        <taxon>Actinomycetes</taxon>
        <taxon>Kitasatosporales</taxon>
        <taxon>Streptomycetaceae</taxon>
        <taxon>Streptomyces</taxon>
    </lineage>
</organism>
<comment type="caution">
    <text evidence="2">The sequence shown here is derived from an EMBL/GenBank/DDBJ whole genome shotgun (WGS) entry which is preliminary data.</text>
</comment>